<dbReference type="Pfam" id="PF02668">
    <property type="entry name" value="TauD"/>
    <property type="match status" value="1"/>
</dbReference>
<evidence type="ECO:0000259" key="5">
    <source>
        <dbReference type="PROSITE" id="PS01033"/>
    </source>
</evidence>
<dbReference type="CDD" id="cd00051">
    <property type="entry name" value="EFh"/>
    <property type="match status" value="1"/>
</dbReference>
<dbReference type="InterPro" id="IPR003819">
    <property type="entry name" value="TauD/TfdA-like"/>
</dbReference>
<dbReference type="SUPFAM" id="SSF46458">
    <property type="entry name" value="Globin-like"/>
    <property type="match status" value="1"/>
</dbReference>
<dbReference type="GO" id="GO:0020037">
    <property type="term" value="F:heme binding"/>
    <property type="evidence" value="ECO:0007669"/>
    <property type="project" value="InterPro"/>
</dbReference>
<dbReference type="Gene3D" id="1.20.910.10">
    <property type="entry name" value="Heme oxygenase-like"/>
    <property type="match status" value="1"/>
</dbReference>
<dbReference type="PROSITE" id="PS01033">
    <property type="entry name" value="GLOBIN"/>
    <property type="match status" value="1"/>
</dbReference>
<evidence type="ECO:0000256" key="1">
    <source>
        <dbReference type="ARBA" id="ARBA00022603"/>
    </source>
</evidence>
<dbReference type="SMART" id="SM00054">
    <property type="entry name" value="EFh"/>
    <property type="match status" value="2"/>
</dbReference>
<dbReference type="SUPFAM" id="SSF53335">
    <property type="entry name" value="S-adenosyl-L-methionine-dependent methyltransferases"/>
    <property type="match status" value="1"/>
</dbReference>
<dbReference type="InterPro" id="IPR042098">
    <property type="entry name" value="TauD-like_sf"/>
</dbReference>
<evidence type="ECO:0000256" key="3">
    <source>
        <dbReference type="ARBA" id="ARBA00023002"/>
    </source>
</evidence>
<dbReference type="InterPro" id="IPR029063">
    <property type="entry name" value="SAM-dependent_MTases_sf"/>
</dbReference>
<evidence type="ECO:0000313" key="7">
    <source>
        <dbReference type="EMBL" id="VFK51645.1"/>
    </source>
</evidence>
<dbReference type="Gene3D" id="3.60.130.10">
    <property type="entry name" value="Clavaminate synthase-like"/>
    <property type="match status" value="1"/>
</dbReference>
<organism evidence="7">
    <name type="scientific">Candidatus Kentrum sp. TUN</name>
    <dbReference type="NCBI Taxonomy" id="2126343"/>
    <lineage>
        <taxon>Bacteria</taxon>
        <taxon>Pseudomonadati</taxon>
        <taxon>Pseudomonadota</taxon>
        <taxon>Gammaproteobacteria</taxon>
        <taxon>Candidatus Kentrum</taxon>
    </lineage>
</organism>
<evidence type="ECO:0000259" key="6">
    <source>
        <dbReference type="PROSITE" id="PS50222"/>
    </source>
</evidence>
<dbReference type="PROSITE" id="PS50222">
    <property type="entry name" value="EF_HAND_2"/>
    <property type="match status" value="2"/>
</dbReference>
<sequence length="1293" mass="146869">MFPNTQTNAIDSLVITLGNDHKDAILKGRFAQLMKALELTERTDDYWQELLSFCEIDDPTATVIPVADLRNLYQAPEYNHHPTRTALTDKLKATFRNLDADGDGFIDCSEIERNFSQTLNNGQINHETLQQIVAYADLDGDGKIDLTEFIACVLKIDPNDLARIKPHLVDRSVETRRIGDIPKIFIPGKIDKAGLQRSMRRLMQDETFAERWLIKLFDSYPETRVLFGKDISVHVEPVMDILSEIIDTLDSLEEILPKLQRLGAKHTRMGIKLEYFQGYLNALIETLSEQPGGDFTHAEKQMWVDLFALIYHAMMSTSDISGSGGSNIPNFHGITEDIPEHSMLDPAKSTPEEFIDYLREFALGHQAVSHSYLTRIADGDFPDVRLAIMRFFDEYVHYSGHFREILDLVSKKIKDRIRNQEHLDALKENLDSEQAGKLDEDAYSVLSEHGITRKSVAGISHKKLFARMHEAVISRHESGDSRNEMPESAGMAFANDTLSILDQSSPGGCAAGMGLAIEGIVPTIYQYFLSAIQNHTMLTAHEYAFLVLHIYVDDDHSDMFSAIAAHLADTREARGEMLKTVEALLDARVRLWDRLLSTALVPSHIESQAPPDQPSTTTPDLASPATDLPMDGDPESLYDAESQRWARNKPTCLSDFTARPWVFAMCEPHITPNTRLLDIGCGEGYCTRVLHDLGAQKPVGVDISEQMIHIAKSIESRNKQGITYIHGNACQVHSLLANHFLEIGLTDKQLIDAHFDLVTAVFLFNYQTIEEMYDVGHQVYTLLRPGGRFVFTVPHPSLRYWDRQEEPPFFLRKEGSRGYFADRDTRIPGVIYTRDGVPLDIQSVHKNIQDYIAFIVEAGFIVEEIRELGVTDSLIDEDPTFFEPLQGIPLHLAIKVIKPGDSVSQWLERREVGSKRGNRKQIGIEKWNLANQGALLGNAGALQNPAYGFQLPPEEVLWNCADNEDDFVLRMPDSVVSELVESAKSCLEQGIDHTNYEPGDVFPLTRIKRFAQEIAIRLMRQHGSLVIQGLDIDALAETEQERERMAKLCYYILATSTGKVDTTRGRLFDVKDHGLDANHDNVLFSVTSQECGWHTDGSSRDWFSDIVCLLCIRPAKEGGEFQIANACNAYHHLRSRIPDFLMYELTRPLVRDIIEKGATSGFGQEIVEDNPGNFWTLLAREPEILRERLRMNRYPIFERNEKTRQCTFRFLDHWLYSGHRKAGLRISPFLKMAVAELNRAMYGECRFNRRLDRGEIVMANNYLIGHRRNEFRDPPDMPIHERRLLVRCWLQIG</sequence>
<dbReference type="InterPro" id="IPR002048">
    <property type="entry name" value="EF_hand_dom"/>
</dbReference>
<dbReference type="CDD" id="cd01040">
    <property type="entry name" value="Mb-like"/>
    <property type="match status" value="1"/>
</dbReference>
<dbReference type="InterPro" id="IPR000971">
    <property type="entry name" value="Globin"/>
</dbReference>
<evidence type="ECO:0000313" key="8">
    <source>
        <dbReference type="EMBL" id="VFK53625.1"/>
    </source>
</evidence>
<dbReference type="GO" id="GO:0032259">
    <property type="term" value="P:methylation"/>
    <property type="evidence" value="ECO:0007669"/>
    <property type="project" value="UniProtKB-KW"/>
</dbReference>
<name>A0A450ZCY7_9GAMM</name>
<dbReference type="InterPro" id="IPR016084">
    <property type="entry name" value="Haem_Oase-like_multi-hlx"/>
</dbReference>
<dbReference type="InterPro" id="IPR012292">
    <property type="entry name" value="Globin/Proto"/>
</dbReference>
<dbReference type="GO" id="GO:0008168">
    <property type="term" value="F:methyltransferase activity"/>
    <property type="evidence" value="ECO:0007669"/>
    <property type="project" value="UniProtKB-KW"/>
</dbReference>
<dbReference type="EMBL" id="CAADFY010000026">
    <property type="protein sequence ID" value="VFK53625.1"/>
    <property type="molecule type" value="Genomic_DNA"/>
</dbReference>
<keyword evidence="3" id="KW-0560">Oxidoreductase</keyword>
<evidence type="ECO:0000256" key="2">
    <source>
        <dbReference type="ARBA" id="ARBA00022679"/>
    </source>
</evidence>
<dbReference type="Pfam" id="PF13649">
    <property type="entry name" value="Methyltransf_25"/>
    <property type="match status" value="1"/>
</dbReference>
<keyword evidence="2" id="KW-0808">Transferase</keyword>
<feature type="region of interest" description="Disordered" evidence="4">
    <location>
        <begin position="603"/>
        <end position="640"/>
    </location>
</feature>
<proteinExistence type="predicted"/>
<dbReference type="PANTHER" id="PTHR43861">
    <property type="entry name" value="TRANS-ACONITATE 2-METHYLTRANSFERASE-RELATED"/>
    <property type="match status" value="1"/>
</dbReference>
<dbReference type="Gene3D" id="1.10.238.10">
    <property type="entry name" value="EF-hand"/>
    <property type="match status" value="1"/>
</dbReference>
<dbReference type="PANTHER" id="PTHR43861:SF1">
    <property type="entry name" value="TRANS-ACONITATE 2-METHYLTRANSFERASE"/>
    <property type="match status" value="1"/>
</dbReference>
<dbReference type="InterPro" id="IPR009050">
    <property type="entry name" value="Globin-like_sf"/>
</dbReference>
<keyword evidence="1" id="KW-0489">Methyltransferase</keyword>
<dbReference type="SUPFAM" id="SSF47473">
    <property type="entry name" value="EF-hand"/>
    <property type="match status" value="1"/>
</dbReference>
<dbReference type="GO" id="GO:0016706">
    <property type="term" value="F:2-oxoglutarate-dependent dioxygenase activity"/>
    <property type="evidence" value="ECO:0007669"/>
    <property type="project" value="UniProtKB-ARBA"/>
</dbReference>
<dbReference type="Pfam" id="PF13499">
    <property type="entry name" value="EF-hand_7"/>
    <property type="match status" value="1"/>
</dbReference>
<dbReference type="PROSITE" id="PS00018">
    <property type="entry name" value="EF_HAND_1"/>
    <property type="match status" value="2"/>
</dbReference>
<feature type="domain" description="Globin" evidence="5">
    <location>
        <begin position="186"/>
        <end position="319"/>
    </location>
</feature>
<dbReference type="SUPFAM" id="SSF48613">
    <property type="entry name" value="Heme oxygenase-like"/>
    <property type="match status" value="1"/>
</dbReference>
<evidence type="ECO:0000256" key="4">
    <source>
        <dbReference type="SAM" id="MobiDB-lite"/>
    </source>
</evidence>
<dbReference type="InterPro" id="IPR044399">
    <property type="entry name" value="Mb-like_M"/>
</dbReference>
<dbReference type="Gene3D" id="3.40.50.150">
    <property type="entry name" value="Vaccinia Virus protein VP39"/>
    <property type="match status" value="1"/>
</dbReference>
<feature type="domain" description="EF-hand" evidence="6">
    <location>
        <begin position="124"/>
        <end position="159"/>
    </location>
</feature>
<accession>A0A450ZCY7</accession>
<protein>
    <submittedName>
        <fullName evidence="7">Globin</fullName>
    </submittedName>
</protein>
<dbReference type="SUPFAM" id="SSF51197">
    <property type="entry name" value="Clavaminate synthase-like"/>
    <property type="match status" value="1"/>
</dbReference>
<dbReference type="GO" id="GO:0019825">
    <property type="term" value="F:oxygen binding"/>
    <property type="evidence" value="ECO:0007669"/>
    <property type="project" value="InterPro"/>
</dbReference>
<dbReference type="InterPro" id="IPR011992">
    <property type="entry name" value="EF-hand-dom_pair"/>
</dbReference>
<dbReference type="InterPro" id="IPR018247">
    <property type="entry name" value="EF_Hand_1_Ca_BS"/>
</dbReference>
<dbReference type="GO" id="GO:0005509">
    <property type="term" value="F:calcium ion binding"/>
    <property type="evidence" value="ECO:0007669"/>
    <property type="project" value="InterPro"/>
</dbReference>
<reference evidence="7" key="1">
    <citation type="submission" date="2019-02" db="EMBL/GenBank/DDBJ databases">
        <authorList>
            <person name="Gruber-Vodicka R. H."/>
            <person name="Seah K. B. B."/>
        </authorList>
    </citation>
    <scope>NUCLEOTIDE SEQUENCE</scope>
    <source>
        <strain evidence="7">BECK_BY2</strain>
        <strain evidence="8">BECK_BY3</strain>
    </source>
</reference>
<dbReference type="Gene3D" id="1.10.490.10">
    <property type="entry name" value="Globins"/>
    <property type="match status" value="1"/>
</dbReference>
<dbReference type="EMBL" id="CAADFV010000006">
    <property type="protein sequence ID" value="VFK51645.1"/>
    <property type="molecule type" value="Genomic_DNA"/>
</dbReference>
<dbReference type="Pfam" id="PF00042">
    <property type="entry name" value="Globin"/>
    <property type="match status" value="1"/>
</dbReference>
<gene>
    <name evidence="7" type="ORF">BECKTUN1418E_GA0071001_100635</name>
    <name evidence="8" type="ORF">BECKTUN1418F_GA0071002_102610</name>
</gene>
<dbReference type="InterPro" id="IPR041698">
    <property type="entry name" value="Methyltransf_25"/>
</dbReference>
<dbReference type="CDD" id="cd02440">
    <property type="entry name" value="AdoMet_MTases"/>
    <property type="match status" value="1"/>
</dbReference>
<dbReference type="Pfam" id="PF14518">
    <property type="entry name" value="Haem_oxygenas_2"/>
    <property type="match status" value="1"/>
</dbReference>
<feature type="domain" description="EF-hand" evidence="6">
    <location>
        <begin position="86"/>
        <end position="121"/>
    </location>
</feature>